<dbReference type="SUPFAM" id="SSF51261">
    <property type="entry name" value="Duplicated hybrid motif"/>
    <property type="match status" value="1"/>
</dbReference>
<dbReference type="RefSeq" id="WP_146923414.1">
    <property type="nucleotide sequence ID" value="NZ_BJUY01000003.1"/>
</dbReference>
<keyword evidence="6" id="KW-0598">Phosphotransferase system</keyword>
<evidence type="ECO:0000256" key="2">
    <source>
        <dbReference type="ARBA" id="ARBA00004651"/>
    </source>
</evidence>
<dbReference type="Pfam" id="PF00358">
    <property type="entry name" value="PTS_EIIA_1"/>
    <property type="match status" value="1"/>
</dbReference>
<comment type="caution">
    <text evidence="9">The sequence shown here is derived from an EMBL/GenBank/DDBJ whole genome shotgun (WGS) entry which is preliminary data.</text>
</comment>
<dbReference type="EMBL" id="BJUY01000003">
    <property type="protein sequence ID" value="GEK90855.1"/>
    <property type="molecule type" value="Genomic_DNA"/>
</dbReference>
<dbReference type="OrthoDB" id="9769191at2"/>
<dbReference type="PROSITE" id="PS51093">
    <property type="entry name" value="PTS_EIIA_TYPE_1"/>
    <property type="match status" value="1"/>
</dbReference>
<evidence type="ECO:0000313" key="9">
    <source>
        <dbReference type="EMBL" id="GEK90855.1"/>
    </source>
</evidence>
<protein>
    <submittedName>
        <fullName evidence="9">PTS glucose transporter subunit IIA</fullName>
    </submittedName>
</protein>
<dbReference type="Gene3D" id="2.70.70.10">
    <property type="entry name" value="Glucose Permease (Domain IIA)"/>
    <property type="match status" value="1"/>
</dbReference>
<accession>A0A511ARM1</accession>
<feature type="domain" description="PTS EIIA type-1" evidence="8">
    <location>
        <begin position="40"/>
        <end position="144"/>
    </location>
</feature>
<evidence type="ECO:0000256" key="4">
    <source>
        <dbReference type="ARBA" id="ARBA00022597"/>
    </source>
</evidence>
<dbReference type="Proteomes" id="UP000321662">
    <property type="component" value="Unassembled WGS sequence"/>
</dbReference>
<evidence type="ECO:0000259" key="8">
    <source>
        <dbReference type="PROSITE" id="PS51093"/>
    </source>
</evidence>
<dbReference type="GO" id="GO:0009401">
    <property type="term" value="P:phosphoenolpyruvate-dependent sugar phosphotransferase system"/>
    <property type="evidence" value="ECO:0007669"/>
    <property type="project" value="UniProtKB-KW"/>
</dbReference>
<dbReference type="InterPro" id="IPR011055">
    <property type="entry name" value="Dup_hybrid_motif"/>
</dbReference>
<sequence length="174" mass="19027">MANEWTGSDQKKKEDKTNTVEIMLSAVTDGEIISVEQVEDDVFSQKMIGDGYAIKPTSEVVYAPVSGKLIEVADAKHAYYIETDSGLKILIHIGIDTLLMNGIGFQTSLEKNTRVEKGDQLATFDQQLIQDKGFDPVIPVIVLEHSSVVALETFPNKEAVAKKTNALKVTVTKG</sequence>
<evidence type="ECO:0000256" key="6">
    <source>
        <dbReference type="ARBA" id="ARBA00022683"/>
    </source>
</evidence>
<dbReference type="GO" id="GO:0016301">
    <property type="term" value="F:kinase activity"/>
    <property type="evidence" value="ECO:0007669"/>
    <property type="project" value="UniProtKB-KW"/>
</dbReference>
<evidence type="ECO:0000256" key="3">
    <source>
        <dbReference type="ARBA" id="ARBA00022448"/>
    </source>
</evidence>
<keyword evidence="10" id="KW-1185">Reference proteome</keyword>
<evidence type="ECO:0000256" key="5">
    <source>
        <dbReference type="ARBA" id="ARBA00022679"/>
    </source>
</evidence>
<name>A0A511ARM1_9LACT</name>
<comment type="subcellular location">
    <subcellularLocation>
        <location evidence="2">Cell membrane</location>
        <topology evidence="2">Multi-pass membrane protein</topology>
    </subcellularLocation>
    <subcellularLocation>
        <location evidence="1">Cytoplasm</location>
    </subcellularLocation>
</comment>
<gene>
    <name evidence="9" type="ORF">AKA01nite_04770</name>
</gene>
<dbReference type="PROSITE" id="PS00371">
    <property type="entry name" value="PTS_EIIA_TYPE_1_HIS"/>
    <property type="match status" value="1"/>
</dbReference>
<proteinExistence type="predicted"/>
<dbReference type="NCBIfam" id="TIGR00830">
    <property type="entry name" value="PTBA"/>
    <property type="match status" value="1"/>
</dbReference>
<dbReference type="GO" id="GO:0005886">
    <property type="term" value="C:plasma membrane"/>
    <property type="evidence" value="ECO:0007669"/>
    <property type="project" value="UniProtKB-SubCell"/>
</dbReference>
<keyword evidence="4 9" id="KW-0762">Sugar transport</keyword>
<keyword evidence="3" id="KW-0813">Transport</keyword>
<dbReference type="FunFam" id="2.70.70.10:FF:000001">
    <property type="entry name" value="PTS system glucose-specific IIA component"/>
    <property type="match status" value="1"/>
</dbReference>
<reference evidence="9 10" key="1">
    <citation type="submission" date="2019-07" db="EMBL/GenBank/DDBJ databases">
        <title>Whole genome shotgun sequence of Alkalibacterium kapii NBRC 103247.</title>
        <authorList>
            <person name="Hosoyama A."/>
            <person name="Uohara A."/>
            <person name="Ohji S."/>
            <person name="Ichikawa N."/>
        </authorList>
    </citation>
    <scope>NUCLEOTIDE SEQUENCE [LARGE SCALE GENOMIC DNA]</scope>
    <source>
        <strain evidence="9 10">NBRC 103247</strain>
    </source>
</reference>
<dbReference type="PANTHER" id="PTHR45008:SF1">
    <property type="entry name" value="PTS SYSTEM GLUCOSE-SPECIFIC EIIA COMPONENT"/>
    <property type="match status" value="1"/>
</dbReference>
<evidence type="ECO:0000256" key="7">
    <source>
        <dbReference type="ARBA" id="ARBA00022777"/>
    </source>
</evidence>
<dbReference type="PANTHER" id="PTHR45008">
    <property type="entry name" value="PTS SYSTEM GLUCOSE-SPECIFIC EIIA COMPONENT"/>
    <property type="match status" value="1"/>
</dbReference>
<organism evidence="9 10">
    <name type="scientific">Alkalibacterium kapii</name>
    <dbReference type="NCBI Taxonomy" id="426704"/>
    <lineage>
        <taxon>Bacteria</taxon>
        <taxon>Bacillati</taxon>
        <taxon>Bacillota</taxon>
        <taxon>Bacilli</taxon>
        <taxon>Lactobacillales</taxon>
        <taxon>Carnobacteriaceae</taxon>
        <taxon>Alkalibacterium</taxon>
    </lineage>
</organism>
<keyword evidence="5" id="KW-0808">Transferase</keyword>
<dbReference type="AlphaFoldDB" id="A0A511ARM1"/>
<dbReference type="InterPro" id="IPR050890">
    <property type="entry name" value="PTS_EIIA_component"/>
</dbReference>
<dbReference type="GO" id="GO:0005737">
    <property type="term" value="C:cytoplasm"/>
    <property type="evidence" value="ECO:0007669"/>
    <property type="project" value="UniProtKB-SubCell"/>
</dbReference>
<evidence type="ECO:0000256" key="1">
    <source>
        <dbReference type="ARBA" id="ARBA00004496"/>
    </source>
</evidence>
<dbReference type="InterPro" id="IPR001127">
    <property type="entry name" value="PTS_EIIA_1_perm"/>
</dbReference>
<keyword evidence="7" id="KW-0418">Kinase</keyword>
<evidence type="ECO:0000313" key="10">
    <source>
        <dbReference type="Proteomes" id="UP000321662"/>
    </source>
</evidence>